<comment type="caution">
    <text evidence="2">The sequence shown here is derived from an EMBL/GenBank/DDBJ whole genome shotgun (WGS) entry which is preliminary data.</text>
</comment>
<feature type="domain" description="DUF397" evidence="1">
    <location>
        <begin position="1"/>
        <end position="27"/>
    </location>
</feature>
<evidence type="ECO:0000313" key="3">
    <source>
        <dbReference type="Proteomes" id="UP000572635"/>
    </source>
</evidence>
<dbReference type="Proteomes" id="UP000572635">
    <property type="component" value="Unassembled WGS sequence"/>
</dbReference>
<organism evidence="2 3">
    <name type="scientific">Nocardiopsis composta</name>
    <dbReference type="NCBI Taxonomy" id="157465"/>
    <lineage>
        <taxon>Bacteria</taxon>
        <taxon>Bacillati</taxon>
        <taxon>Actinomycetota</taxon>
        <taxon>Actinomycetes</taxon>
        <taxon>Streptosporangiales</taxon>
        <taxon>Nocardiopsidaceae</taxon>
        <taxon>Nocardiopsis</taxon>
    </lineage>
</organism>
<gene>
    <name evidence="2" type="ORF">HDA36_003863</name>
</gene>
<protein>
    <recommendedName>
        <fullName evidence="1">DUF397 domain-containing protein</fullName>
    </recommendedName>
</protein>
<evidence type="ECO:0000259" key="1">
    <source>
        <dbReference type="Pfam" id="PF04149"/>
    </source>
</evidence>
<proteinExistence type="predicted"/>
<dbReference type="InterPro" id="IPR007278">
    <property type="entry name" value="DUF397"/>
</dbReference>
<dbReference type="Pfam" id="PF04149">
    <property type="entry name" value="DUF397"/>
    <property type="match status" value="1"/>
</dbReference>
<evidence type="ECO:0000313" key="2">
    <source>
        <dbReference type="EMBL" id="MBB5433779.1"/>
    </source>
</evidence>
<dbReference type="EMBL" id="JACHDB010000001">
    <property type="protein sequence ID" value="MBB5433779.1"/>
    <property type="molecule type" value="Genomic_DNA"/>
</dbReference>
<dbReference type="AlphaFoldDB" id="A0A7W8VFB4"/>
<reference evidence="2 3" key="1">
    <citation type="submission" date="2020-08" db="EMBL/GenBank/DDBJ databases">
        <title>Sequencing the genomes of 1000 actinobacteria strains.</title>
        <authorList>
            <person name="Klenk H.-P."/>
        </authorList>
    </citation>
    <scope>NUCLEOTIDE SEQUENCE [LARGE SCALE GENOMIC DNA]</scope>
    <source>
        <strain evidence="2 3">DSM 44551</strain>
    </source>
</reference>
<name>A0A7W8VFB4_9ACTN</name>
<sequence length="31" mass="3553">MRDTKNRDLGALLFPSPEWQAFLDATKRGAF</sequence>
<accession>A0A7W8VFB4</accession>
<keyword evidence="3" id="KW-1185">Reference proteome</keyword>